<gene>
    <name evidence="1" type="ORF">GCM10011363_20130</name>
</gene>
<evidence type="ECO:0000313" key="2">
    <source>
        <dbReference type="Proteomes" id="UP000645462"/>
    </source>
</evidence>
<keyword evidence="2" id="KW-1185">Reference proteome</keyword>
<reference evidence="2" key="1">
    <citation type="journal article" date="2019" name="Int. J. Syst. Evol. Microbiol.">
        <title>The Global Catalogue of Microorganisms (GCM) 10K type strain sequencing project: providing services to taxonomists for standard genome sequencing and annotation.</title>
        <authorList>
            <consortium name="The Broad Institute Genomics Platform"/>
            <consortium name="The Broad Institute Genome Sequencing Center for Infectious Disease"/>
            <person name="Wu L."/>
            <person name="Ma J."/>
        </authorList>
    </citation>
    <scope>NUCLEOTIDE SEQUENCE [LARGE SCALE GENOMIC DNA]</scope>
    <source>
        <strain evidence="2">CGMCC 1.12478</strain>
    </source>
</reference>
<comment type="caution">
    <text evidence="1">The sequence shown here is derived from an EMBL/GenBank/DDBJ whole genome shotgun (WGS) entry which is preliminary data.</text>
</comment>
<evidence type="ECO:0000313" key="1">
    <source>
        <dbReference type="EMBL" id="GGC03500.1"/>
    </source>
</evidence>
<organism evidence="1 2">
    <name type="scientific">Marivita lacus</name>
    <dbReference type="NCBI Taxonomy" id="1323742"/>
    <lineage>
        <taxon>Bacteria</taxon>
        <taxon>Pseudomonadati</taxon>
        <taxon>Pseudomonadota</taxon>
        <taxon>Alphaproteobacteria</taxon>
        <taxon>Rhodobacterales</taxon>
        <taxon>Roseobacteraceae</taxon>
        <taxon>Marivita</taxon>
    </lineage>
</organism>
<accession>A0ABQ1KKZ6</accession>
<sequence length="148" mass="15809">MKGHVAAQIARDSATEKSDFYMSLSALMCWDAVIETQAKAGIKKPKKPVSGNDCKHVISLDDSPVTGKTDMQKVPQGAFLGFFRDGTLVHAMIATGAGIAAGNKNACIGIGGPVGWELLNLAEDLKWEAGGFRDQGQRLFLLRYRAAA</sequence>
<name>A0ABQ1KKZ6_9RHOB</name>
<dbReference type="EMBL" id="BMFC01000004">
    <property type="protein sequence ID" value="GGC03500.1"/>
    <property type="molecule type" value="Genomic_DNA"/>
</dbReference>
<protein>
    <submittedName>
        <fullName evidence="1">Uncharacterized protein</fullName>
    </submittedName>
</protein>
<dbReference type="Proteomes" id="UP000645462">
    <property type="component" value="Unassembled WGS sequence"/>
</dbReference>
<proteinExistence type="predicted"/>